<name>A0A5K7SGX8_9BACT</name>
<reference evidence="2" key="1">
    <citation type="journal article" date="2020" name="Int. J. Syst. Evol. Microbiol.">
        <title>Aquipluma nitroreducens gen. nov. sp. nov., a novel facultatively anaerobic bacterium isolated from a freshwater lake.</title>
        <authorList>
            <person name="Watanabe M."/>
            <person name="Kojima H."/>
            <person name="Fukui M."/>
        </authorList>
    </citation>
    <scope>NUCLEOTIDE SEQUENCE</scope>
    <source>
        <strain evidence="2">MeG22</strain>
    </source>
</reference>
<evidence type="ECO:0000313" key="3">
    <source>
        <dbReference type="Proteomes" id="UP001193389"/>
    </source>
</evidence>
<keyword evidence="1" id="KW-0472">Membrane</keyword>
<feature type="transmembrane region" description="Helical" evidence="1">
    <location>
        <begin position="31"/>
        <end position="49"/>
    </location>
</feature>
<proteinExistence type="predicted"/>
<evidence type="ECO:0000256" key="1">
    <source>
        <dbReference type="SAM" id="Phobius"/>
    </source>
</evidence>
<dbReference type="Proteomes" id="UP001193389">
    <property type="component" value="Chromosome"/>
</dbReference>
<accession>A0A5K7SGX8</accession>
<dbReference type="EMBL" id="AP018694">
    <property type="protein sequence ID" value="BBE20494.1"/>
    <property type="molecule type" value="Genomic_DNA"/>
</dbReference>
<keyword evidence="3" id="KW-1185">Reference proteome</keyword>
<protein>
    <submittedName>
        <fullName evidence="2">Uncharacterized protein</fullName>
    </submittedName>
</protein>
<dbReference type="AlphaFoldDB" id="A0A5K7SGX8"/>
<gene>
    <name evidence="2" type="ORF">AQPE_4687</name>
</gene>
<dbReference type="KEGG" id="anf:AQPE_4687"/>
<evidence type="ECO:0000313" key="2">
    <source>
        <dbReference type="EMBL" id="BBE20494.1"/>
    </source>
</evidence>
<sequence>MLVAALVWTFAGGMLLYRGFSTDHSGETNWTLKIIFCLAGGLLFYKVMFDRISSKHVLTCDI</sequence>
<keyword evidence="1" id="KW-0812">Transmembrane</keyword>
<keyword evidence="1" id="KW-1133">Transmembrane helix</keyword>
<organism evidence="2 3">
    <name type="scientific">Aquipluma nitroreducens</name>
    <dbReference type="NCBI Taxonomy" id="2010828"/>
    <lineage>
        <taxon>Bacteria</taxon>
        <taxon>Pseudomonadati</taxon>
        <taxon>Bacteroidota</taxon>
        <taxon>Bacteroidia</taxon>
        <taxon>Marinilabiliales</taxon>
        <taxon>Prolixibacteraceae</taxon>
        <taxon>Aquipluma</taxon>
    </lineage>
</organism>